<evidence type="ECO:0000256" key="1">
    <source>
        <dbReference type="SAM" id="MobiDB-lite"/>
    </source>
</evidence>
<gene>
    <name evidence="2" type="ORF">GF068_05060</name>
</gene>
<dbReference type="AlphaFoldDB" id="A0A6N7PMB6"/>
<dbReference type="Proteomes" id="UP000440224">
    <property type="component" value="Unassembled WGS sequence"/>
</dbReference>
<organism evidence="2 3">
    <name type="scientific">Polyangium spumosum</name>
    <dbReference type="NCBI Taxonomy" id="889282"/>
    <lineage>
        <taxon>Bacteria</taxon>
        <taxon>Pseudomonadati</taxon>
        <taxon>Myxococcota</taxon>
        <taxon>Polyangia</taxon>
        <taxon>Polyangiales</taxon>
        <taxon>Polyangiaceae</taxon>
        <taxon>Polyangium</taxon>
    </lineage>
</organism>
<sequence length="619" mass="63935">MIVSGGGRGRPLGRALALGVVLAAAGQGSTQDIPAAEADDRIVLGVDRDDDDVDGRPDAEQDVVAPSTDLFDLVIPKGKDRTIEVRGDVARLLVDGRPFAGTVVPAGAKRAALQAVRPGRGEVKAFGRTRTITAIDVRPVDGQGRLVDPARSHASLERTPPERLPVDPYANSSNPDALRFVVVALPDDLPPVVRVTGRAPSGALVDRLEPVILGSVPCPDGVSAPLACGSTAPIRVVPDEIDRNHPTVRDRSVRAELGGAVEIALLSEARKLGGLRVAGPRASPLGPLVRYRGALRVFLVRPRPGGPPPVGGDDAGAIARARADVAQASALWGACGVSFGPPAETTITIVDPPRPHLVALGCDHGLPAAGGGKLRVRVDGREIVVTIEKGTTPAGAARVLSAAITSAGFSARVSDNASIAAGARGSSDVLVRRKSGELALVEPPASGPLSSDALLTACIGRVELEDGLSHFNDIDAIAGTVEERALIKAFDDGDPSTIEVFVIPSFAGSGRIGESFIGADGGAVRNVLITDRAALRADRASFALAHELGHVLLDDPGHPDDFGRDTPTRLMDADAANGTAFGPRRLLVDECARALRQSGPAAAVPLLRPWPLAPLGKER</sequence>
<keyword evidence="3" id="KW-1185">Reference proteome</keyword>
<protein>
    <submittedName>
        <fullName evidence="2">Uncharacterized protein</fullName>
    </submittedName>
</protein>
<dbReference type="OrthoDB" id="5484879at2"/>
<proteinExistence type="predicted"/>
<comment type="caution">
    <text evidence="2">The sequence shown here is derived from an EMBL/GenBank/DDBJ whole genome shotgun (WGS) entry which is preliminary data.</text>
</comment>
<dbReference type="EMBL" id="WJIE01000001">
    <property type="protein sequence ID" value="MRG91294.1"/>
    <property type="molecule type" value="Genomic_DNA"/>
</dbReference>
<name>A0A6N7PMB6_9BACT</name>
<accession>A0A6N7PMB6</accession>
<feature type="compositionally biased region" description="Basic and acidic residues" evidence="1">
    <location>
        <begin position="148"/>
        <end position="165"/>
    </location>
</feature>
<dbReference type="RefSeq" id="WP_153818102.1">
    <property type="nucleotide sequence ID" value="NZ_WJIE01000001.1"/>
</dbReference>
<reference evidence="2 3" key="1">
    <citation type="submission" date="2019-10" db="EMBL/GenBank/DDBJ databases">
        <title>A soil myxobacterium in the family Polyangiaceae.</title>
        <authorList>
            <person name="Li Y."/>
            <person name="Wang J."/>
        </authorList>
    </citation>
    <scope>NUCLEOTIDE SEQUENCE [LARGE SCALE GENOMIC DNA]</scope>
    <source>
        <strain evidence="2 3">DSM 14734</strain>
    </source>
</reference>
<feature type="region of interest" description="Disordered" evidence="1">
    <location>
        <begin position="143"/>
        <end position="168"/>
    </location>
</feature>
<evidence type="ECO:0000313" key="3">
    <source>
        <dbReference type="Proteomes" id="UP000440224"/>
    </source>
</evidence>
<evidence type="ECO:0000313" key="2">
    <source>
        <dbReference type="EMBL" id="MRG91294.1"/>
    </source>
</evidence>